<accession>A0A370DGL7</accession>
<protein>
    <submittedName>
        <fullName evidence="1">Uncharacterized protein</fullName>
    </submittedName>
</protein>
<evidence type="ECO:0000313" key="1">
    <source>
        <dbReference type="EMBL" id="RDH83467.1"/>
    </source>
</evidence>
<reference evidence="1 2" key="1">
    <citation type="journal article" date="2018" name="ISME J.">
        <title>Endosymbiont genomes yield clues of tubeworm success.</title>
        <authorList>
            <person name="Li Y."/>
            <person name="Liles M.R."/>
            <person name="Halanych K.M."/>
        </authorList>
    </citation>
    <scope>NUCLEOTIDE SEQUENCE [LARGE SCALE GENOMIC DNA]</scope>
    <source>
        <strain evidence="1">A1462</strain>
    </source>
</reference>
<dbReference type="EMBL" id="QFXE01000019">
    <property type="protein sequence ID" value="RDH83467.1"/>
    <property type="molecule type" value="Genomic_DNA"/>
</dbReference>
<comment type="caution">
    <text evidence="1">The sequence shown here is derived from an EMBL/GenBank/DDBJ whole genome shotgun (WGS) entry which is preliminary data.</text>
</comment>
<proteinExistence type="predicted"/>
<evidence type="ECO:0000313" key="2">
    <source>
        <dbReference type="Proteomes" id="UP000254771"/>
    </source>
</evidence>
<organism evidence="1 2">
    <name type="scientific">endosymbiont of Escarpia spicata</name>
    <dbReference type="NCBI Taxonomy" id="2200908"/>
    <lineage>
        <taxon>Bacteria</taxon>
        <taxon>Pseudomonadati</taxon>
        <taxon>Pseudomonadota</taxon>
        <taxon>Gammaproteobacteria</taxon>
        <taxon>sulfur-oxidizing symbionts</taxon>
    </lineage>
</organism>
<sequence>MDRREQILSVHALFINEVVKSGTDPDRKVEFEQLLKAAENNEWTDLVAAIRRIMGGRRDIEILNGLDEEDQVIAEAILRGLQDPSTLPDPNAKPDPAQAAPGLASMIHAAATGNVQALQLIADMADQMSRAGGPMAQLASVIRPLINGERNPGKLCRKLDEPTEKMVLGILEELKSLEQH</sequence>
<keyword evidence="2" id="KW-1185">Reference proteome</keyword>
<name>A0A370DGL7_9GAMM</name>
<dbReference type="Proteomes" id="UP000254771">
    <property type="component" value="Unassembled WGS sequence"/>
</dbReference>
<gene>
    <name evidence="1" type="ORF">DIZ78_14415</name>
</gene>
<dbReference type="AlphaFoldDB" id="A0A370DGL7"/>